<dbReference type="HOGENOM" id="CLU_159984_0_1_6"/>
<evidence type="ECO:0000313" key="2">
    <source>
        <dbReference type="Proteomes" id="UP000006821"/>
    </source>
</evidence>
<organism evidence="1 2">
    <name type="scientific">Methylococcus capsulatus (strain ATCC 33009 / NCIMB 11132 / Bath)</name>
    <dbReference type="NCBI Taxonomy" id="243233"/>
    <lineage>
        <taxon>Bacteria</taxon>
        <taxon>Pseudomonadati</taxon>
        <taxon>Pseudomonadota</taxon>
        <taxon>Gammaproteobacteria</taxon>
        <taxon>Methylococcales</taxon>
        <taxon>Methylococcaceae</taxon>
        <taxon>Methylococcus</taxon>
    </lineage>
</organism>
<dbReference type="GeneID" id="88225095"/>
<dbReference type="InterPro" id="IPR004195">
    <property type="entry name" value="Head_decoration_D"/>
</dbReference>
<gene>
    <name evidence="1" type="ordered locus">MCA2924</name>
</gene>
<dbReference type="EMBL" id="AE017282">
    <property type="protein sequence ID" value="AAU90988.1"/>
    <property type="molecule type" value="Genomic_DNA"/>
</dbReference>
<sequence length="124" mass="12509">MPSHTDPKVISDVLLYEVGEQWSRDRVTIAAGADLALGSVLGRISASGKYKLHDPAAADGSQNAVAVLLANAAAAGADVAAPVIARGAVLDANGLVWKSGITDPQKATARAALLALGLKVIDSV</sequence>
<reference evidence="1 2" key="1">
    <citation type="journal article" date="2004" name="PLoS Biol.">
        <title>Genomic insights into methanotrophy: the complete genome sequence of Methylococcus capsulatus (Bath).</title>
        <authorList>
            <person name="Ward N.L."/>
            <person name="Larsen O."/>
            <person name="Sakwa J."/>
            <person name="Bruseth L."/>
            <person name="Khouri H.M."/>
            <person name="Durkin A.S."/>
            <person name="Dimitrov G."/>
            <person name="Jiang L."/>
            <person name="Scanlan D."/>
            <person name="Kang K.H."/>
            <person name="Lewis M.R."/>
            <person name="Nelson K.E."/>
            <person name="Methe B.A."/>
            <person name="Wu M."/>
            <person name="Heidelberg J.F."/>
            <person name="Paulsen I.T."/>
            <person name="Fouts D.E."/>
            <person name="Ravel J."/>
            <person name="Tettelin H."/>
            <person name="Ren Q."/>
            <person name="Read T.D."/>
            <person name="DeBoy R.T."/>
            <person name="Seshadri R."/>
            <person name="Salzberg S.L."/>
            <person name="Jensen H.B."/>
            <person name="Birkeland N.K."/>
            <person name="Nelson W.C."/>
            <person name="Dodson R.J."/>
            <person name="Grindhaug S.H."/>
            <person name="Holt I.E."/>
            <person name="Eidhammer I."/>
            <person name="Jonasen I."/>
            <person name="Vanaken S."/>
            <person name="Utterback T.R."/>
            <person name="Feldblyum T.V."/>
            <person name="Fraser C.M."/>
            <person name="Lillehaug J.R."/>
            <person name="Eisen J.A."/>
        </authorList>
    </citation>
    <scope>NUCLEOTIDE SEQUENCE [LARGE SCALE GENOMIC DNA]</scope>
    <source>
        <strain evidence="2">ATCC 33009 / NCIMB 11132 / Bath</strain>
    </source>
</reference>
<proteinExistence type="predicted"/>
<dbReference type="KEGG" id="mca:MCA2924"/>
<name>Q602Y4_METCA</name>
<dbReference type="Proteomes" id="UP000006821">
    <property type="component" value="Chromosome"/>
</dbReference>
<dbReference type="AlphaFoldDB" id="Q602Y4"/>
<dbReference type="RefSeq" id="WP_010962118.1">
    <property type="nucleotide sequence ID" value="NC_002977.6"/>
</dbReference>
<dbReference type="Gene3D" id="2.40.300.10">
    <property type="entry name" value="Head decoration protein D"/>
    <property type="match status" value="1"/>
</dbReference>
<accession>Q602Y4</accession>
<dbReference type="STRING" id="243233.MCA2924"/>
<dbReference type="Pfam" id="PF02924">
    <property type="entry name" value="HDPD"/>
    <property type="match status" value="1"/>
</dbReference>
<evidence type="ECO:0000313" key="1">
    <source>
        <dbReference type="EMBL" id="AAU90988.1"/>
    </source>
</evidence>
<evidence type="ECO:0008006" key="3">
    <source>
        <dbReference type="Google" id="ProtNLM"/>
    </source>
</evidence>
<protein>
    <recommendedName>
        <fullName evidence="3">Bacteriophage lambda head decoration protein D</fullName>
    </recommendedName>
</protein>